<feature type="transmembrane region" description="Helical" evidence="8">
    <location>
        <begin position="132"/>
        <end position="153"/>
    </location>
</feature>
<feature type="transmembrane region" description="Helical" evidence="8">
    <location>
        <begin position="317"/>
        <end position="336"/>
    </location>
</feature>
<keyword evidence="6 8" id="KW-0472">Membrane</keyword>
<dbReference type="GO" id="GO:0016020">
    <property type="term" value="C:membrane"/>
    <property type="evidence" value="ECO:0007669"/>
    <property type="project" value="UniProtKB-SubCell"/>
</dbReference>
<name>A0AAD5M601_PYTIN</name>
<accession>A0AAD5M601</accession>
<feature type="transmembrane region" description="Helical" evidence="8">
    <location>
        <begin position="236"/>
        <end position="257"/>
    </location>
</feature>
<evidence type="ECO:0000256" key="5">
    <source>
        <dbReference type="ARBA" id="ARBA00022989"/>
    </source>
</evidence>
<keyword evidence="5 8" id="KW-1133">Transmembrane helix</keyword>
<feature type="transmembrane region" description="Helical" evidence="8">
    <location>
        <begin position="457"/>
        <end position="483"/>
    </location>
</feature>
<keyword evidence="4 8" id="KW-0812">Transmembrane</keyword>
<feature type="region of interest" description="Disordered" evidence="7">
    <location>
        <begin position="1"/>
        <end position="21"/>
    </location>
</feature>
<evidence type="ECO:0000313" key="10">
    <source>
        <dbReference type="Proteomes" id="UP001209570"/>
    </source>
</evidence>
<evidence type="ECO:0008006" key="11">
    <source>
        <dbReference type="Google" id="ProtNLM"/>
    </source>
</evidence>
<reference evidence="9" key="1">
    <citation type="submission" date="2021-12" db="EMBL/GenBank/DDBJ databases">
        <title>Prjna785345.</title>
        <authorList>
            <person name="Rujirawat T."/>
            <person name="Krajaejun T."/>
        </authorList>
    </citation>
    <scope>NUCLEOTIDE SEQUENCE</scope>
    <source>
        <strain evidence="9">Pi057C3</strain>
    </source>
</reference>
<feature type="transmembrane region" description="Helical" evidence="8">
    <location>
        <begin position="536"/>
        <end position="557"/>
    </location>
</feature>
<dbReference type="SUPFAM" id="SSF103473">
    <property type="entry name" value="MFS general substrate transporter"/>
    <property type="match status" value="1"/>
</dbReference>
<organism evidence="9 10">
    <name type="scientific">Pythium insidiosum</name>
    <name type="common">Pythiosis disease agent</name>
    <dbReference type="NCBI Taxonomy" id="114742"/>
    <lineage>
        <taxon>Eukaryota</taxon>
        <taxon>Sar</taxon>
        <taxon>Stramenopiles</taxon>
        <taxon>Oomycota</taxon>
        <taxon>Peronosporomycetes</taxon>
        <taxon>Pythiales</taxon>
        <taxon>Pythiaceae</taxon>
        <taxon>Pythium</taxon>
    </lineage>
</organism>
<feature type="transmembrane region" description="Helical" evidence="8">
    <location>
        <begin position="165"/>
        <end position="184"/>
    </location>
</feature>
<dbReference type="Gene3D" id="1.20.1250.20">
    <property type="entry name" value="MFS general substrate transporter like domains"/>
    <property type="match status" value="1"/>
</dbReference>
<dbReference type="InterPro" id="IPR039309">
    <property type="entry name" value="BT1"/>
</dbReference>
<evidence type="ECO:0000256" key="4">
    <source>
        <dbReference type="ARBA" id="ARBA00022692"/>
    </source>
</evidence>
<comment type="caution">
    <text evidence="9">The sequence shown here is derived from an EMBL/GenBank/DDBJ whole genome shotgun (WGS) entry which is preliminary data.</text>
</comment>
<keyword evidence="3" id="KW-0813">Transport</keyword>
<dbReference type="PANTHER" id="PTHR31585">
    <property type="entry name" value="FOLATE-BIOPTERIN TRANSPORTER 1, CHLOROPLASTIC"/>
    <property type="match status" value="1"/>
</dbReference>
<evidence type="ECO:0000256" key="8">
    <source>
        <dbReference type="SAM" id="Phobius"/>
    </source>
</evidence>
<sequence>MSASTQAPGQSDAARSRTGSRPLRSNEIVLLEEADLYRYRAVSATLAAEHSPVEHVALPLPLPIATASRPSTGTKSHRSARTTAPYHGVQQTPYSLGTKRTASVDTIPAHFGAIRPGGPTNLFTKDHIGLPLNWVIIGFFNGAIPALVYPLFFYYLNYQGYQADAVLTLFDLAWYFKFIFGFITDTIPINRQRRKPYMYIGWTVFAGFMLAMTVMHKVEPYMKDGEVFNEKARSQGPRYVVPIMISSFAHLLATVSAEGMMIELAHREGEYDRGRTQCIIVACRFLGEFIGSLAVTLACNSPEYGGNFAQSVPLGVIFAVFALVALLGVVVTKLFIREDPVATSRQRFASQMLVIWRFIEQRATWQIMALSFVLTAGTGVQVVELNDILSYWVVPSSLATTLSTPLYRGSTLIAALVVMRWMLNTNWRMSVIVSVLVSKTLMLIIELFTTFDVVRDQYVWLTIDHLTGLIGNIYWLVPLLVAVEVAEPGYEATCYGLFTTLANVANVVTSFTRSITAASFSPAVSDIKSDTSDVRWHVATQILVKFVIAMLTLVLIWRLLPRQKRDLRHLKEEGRPNLVIPTVLFVVFLALFIAAMTSTMLAVFEQTACLRFAGGQGCGSE</sequence>
<evidence type="ECO:0000313" key="9">
    <source>
        <dbReference type="EMBL" id="KAJ0405706.1"/>
    </source>
</evidence>
<dbReference type="PANTHER" id="PTHR31585:SF5">
    <property type="entry name" value="RNA-BINDING S4 DOMAIN-CONTAINING PROTEIN"/>
    <property type="match status" value="1"/>
</dbReference>
<feature type="transmembrane region" description="Helical" evidence="8">
    <location>
        <begin position="196"/>
        <end position="216"/>
    </location>
</feature>
<evidence type="ECO:0000256" key="7">
    <source>
        <dbReference type="SAM" id="MobiDB-lite"/>
    </source>
</evidence>
<evidence type="ECO:0000256" key="6">
    <source>
        <dbReference type="ARBA" id="ARBA00023136"/>
    </source>
</evidence>
<dbReference type="Pfam" id="PF03092">
    <property type="entry name" value="BT1"/>
    <property type="match status" value="1"/>
</dbReference>
<dbReference type="Proteomes" id="UP001209570">
    <property type="component" value="Unassembled WGS sequence"/>
</dbReference>
<protein>
    <recommendedName>
        <fullName evidence="11">Transmembrane protein</fullName>
    </recommendedName>
</protein>
<feature type="transmembrane region" description="Helical" evidence="8">
    <location>
        <begin position="278"/>
        <end position="297"/>
    </location>
</feature>
<feature type="transmembrane region" description="Helical" evidence="8">
    <location>
        <begin position="578"/>
        <end position="604"/>
    </location>
</feature>
<comment type="subcellular location">
    <subcellularLocation>
        <location evidence="1">Membrane</location>
        <topology evidence="1">Multi-pass membrane protein</topology>
    </subcellularLocation>
</comment>
<comment type="similarity">
    <text evidence="2">Belongs to the major facilitator superfamily. Folate-biopterin transporter (TC 2.A.71) family.</text>
</comment>
<keyword evidence="10" id="KW-1185">Reference proteome</keyword>
<feature type="transmembrane region" description="Helical" evidence="8">
    <location>
        <begin position="495"/>
        <end position="516"/>
    </location>
</feature>
<dbReference type="InterPro" id="IPR036259">
    <property type="entry name" value="MFS_trans_sf"/>
</dbReference>
<proteinExistence type="inferred from homology"/>
<evidence type="ECO:0000256" key="1">
    <source>
        <dbReference type="ARBA" id="ARBA00004141"/>
    </source>
</evidence>
<evidence type="ECO:0000256" key="2">
    <source>
        <dbReference type="ARBA" id="ARBA00007015"/>
    </source>
</evidence>
<gene>
    <name evidence="9" type="ORF">P43SY_007347</name>
</gene>
<dbReference type="AlphaFoldDB" id="A0AAD5M601"/>
<evidence type="ECO:0000256" key="3">
    <source>
        <dbReference type="ARBA" id="ARBA00022448"/>
    </source>
</evidence>
<feature type="transmembrane region" description="Helical" evidence="8">
    <location>
        <begin position="430"/>
        <end position="451"/>
    </location>
</feature>
<dbReference type="EMBL" id="JAKCXM010000041">
    <property type="protein sequence ID" value="KAJ0405706.1"/>
    <property type="molecule type" value="Genomic_DNA"/>
</dbReference>